<dbReference type="EMBL" id="CABVGY010000001">
    <property type="protein sequence ID" value="VVM38005.1"/>
    <property type="molecule type" value="Genomic_DNA"/>
</dbReference>
<evidence type="ECO:0000313" key="1">
    <source>
        <dbReference type="EMBL" id="VVM38005.1"/>
    </source>
</evidence>
<dbReference type="AlphaFoldDB" id="A0A5E6P401"/>
<evidence type="ECO:0000313" key="2">
    <source>
        <dbReference type="Proteomes" id="UP000326729"/>
    </source>
</evidence>
<accession>A0A5E6P401</accession>
<organism evidence="1 2">
    <name type="scientific">Pseudomonas fluorescens</name>
    <dbReference type="NCBI Taxonomy" id="294"/>
    <lineage>
        <taxon>Bacteria</taxon>
        <taxon>Pseudomonadati</taxon>
        <taxon>Pseudomonadota</taxon>
        <taxon>Gammaproteobacteria</taxon>
        <taxon>Pseudomonadales</taxon>
        <taxon>Pseudomonadaceae</taxon>
        <taxon>Pseudomonas</taxon>
    </lineage>
</organism>
<reference evidence="1 2" key="1">
    <citation type="submission" date="2019-09" db="EMBL/GenBank/DDBJ databases">
        <authorList>
            <person name="Chandra G."/>
            <person name="Truman W A."/>
        </authorList>
    </citation>
    <scope>NUCLEOTIDE SEQUENCE [LARGE SCALE GENOMIC DNA]</scope>
    <source>
        <strain evidence="1">PS659</strain>
    </source>
</reference>
<dbReference type="Proteomes" id="UP000326729">
    <property type="component" value="Unassembled WGS sequence"/>
</dbReference>
<protein>
    <submittedName>
        <fullName evidence="1">Uncharacterized protein</fullName>
    </submittedName>
</protein>
<sequence length="56" mass="6191">MVDTADTGQIGINPSPQQFDLFGKANYPGQTVNLSRRHQRALDLPNSLPAVRTQRV</sequence>
<name>A0A5E6P401_PSEFL</name>
<proteinExistence type="predicted"/>
<gene>
    <name evidence="1" type="ORF">PS659_00133</name>
</gene>